<evidence type="ECO:0000256" key="7">
    <source>
        <dbReference type="HAMAP-Rule" id="MF_00252"/>
    </source>
</evidence>
<feature type="binding site" evidence="7">
    <location>
        <position position="404"/>
    </location>
    <ligand>
        <name>Mg(2+)</name>
        <dbReference type="ChEBI" id="CHEBI:18420"/>
        <label>1</label>
    </ligand>
</feature>
<dbReference type="InterPro" id="IPR002313">
    <property type="entry name" value="Lys-tRNA-ligase_II"/>
</dbReference>
<dbReference type="PANTHER" id="PTHR42918">
    <property type="entry name" value="LYSYL-TRNA SYNTHETASE"/>
    <property type="match status" value="1"/>
</dbReference>
<evidence type="ECO:0000259" key="9">
    <source>
        <dbReference type="PROSITE" id="PS50862"/>
    </source>
</evidence>
<dbReference type="NCBIfam" id="NF001756">
    <property type="entry name" value="PRK00484.1"/>
    <property type="match status" value="1"/>
</dbReference>
<dbReference type="PROSITE" id="PS50862">
    <property type="entry name" value="AA_TRNA_LIGASE_II"/>
    <property type="match status" value="1"/>
</dbReference>
<dbReference type="InterPro" id="IPR018988">
    <property type="entry name" value="DUF2000"/>
</dbReference>
<comment type="caution">
    <text evidence="10">The sequence shown here is derived from an EMBL/GenBank/DDBJ whole genome shotgun (WGS) entry which is preliminary data.</text>
</comment>
<feature type="binding site" evidence="7">
    <location>
        <position position="404"/>
    </location>
    <ligand>
        <name>Mg(2+)</name>
        <dbReference type="ChEBI" id="CHEBI:18420"/>
        <label>2</label>
    </ligand>
</feature>
<accession>A0A0G1VBG2</accession>
<evidence type="ECO:0000256" key="1">
    <source>
        <dbReference type="ARBA" id="ARBA00022598"/>
    </source>
</evidence>
<dbReference type="PATRIC" id="fig|1618749.3.peg.297"/>
<dbReference type="GO" id="GO:0005829">
    <property type="term" value="C:cytosol"/>
    <property type="evidence" value="ECO:0007669"/>
    <property type="project" value="TreeGrafter"/>
</dbReference>
<evidence type="ECO:0000256" key="2">
    <source>
        <dbReference type="ARBA" id="ARBA00022723"/>
    </source>
</evidence>
<dbReference type="GO" id="GO:0006430">
    <property type="term" value="P:lysyl-tRNA aminoacylation"/>
    <property type="evidence" value="ECO:0007669"/>
    <property type="project" value="UniProtKB-UniRule"/>
</dbReference>
<dbReference type="Gene3D" id="3.40.1490.10">
    <property type="entry name" value="Bit1"/>
    <property type="match status" value="1"/>
</dbReference>
<comment type="cofactor">
    <cofactor evidence="7 8">
        <name>Mg(2+)</name>
        <dbReference type="ChEBI" id="CHEBI:18420"/>
    </cofactor>
    <text evidence="7 8">Binds 3 Mg(2+) ions per subunit.</text>
</comment>
<keyword evidence="3 7" id="KW-0547">Nucleotide-binding</keyword>
<dbReference type="Pfam" id="PF09391">
    <property type="entry name" value="DUF2000"/>
    <property type="match status" value="1"/>
</dbReference>
<organism evidence="10 11">
    <name type="scientific">Candidatus Nomurabacteria bacterium GW2011_GWB1_47_6</name>
    <dbReference type="NCBI Taxonomy" id="1618749"/>
    <lineage>
        <taxon>Bacteria</taxon>
        <taxon>Candidatus Nomuraibacteriota</taxon>
    </lineage>
</organism>
<dbReference type="GO" id="GO:0000049">
    <property type="term" value="F:tRNA binding"/>
    <property type="evidence" value="ECO:0007669"/>
    <property type="project" value="TreeGrafter"/>
</dbReference>
<dbReference type="AlphaFoldDB" id="A0A0G1VBG2"/>
<dbReference type="PANTHER" id="PTHR42918:SF15">
    <property type="entry name" value="LYSINE--TRNA LIGASE, CHLOROPLASTIC_MITOCHONDRIAL"/>
    <property type="match status" value="1"/>
</dbReference>
<dbReference type="PRINTS" id="PR00982">
    <property type="entry name" value="TRNASYNTHLYS"/>
</dbReference>
<dbReference type="NCBIfam" id="TIGR00499">
    <property type="entry name" value="lysS_bact"/>
    <property type="match status" value="1"/>
</dbReference>
<dbReference type="Gene3D" id="2.40.50.140">
    <property type="entry name" value="Nucleic acid-binding proteins"/>
    <property type="match status" value="1"/>
</dbReference>
<dbReference type="InterPro" id="IPR004364">
    <property type="entry name" value="Aa-tRNA-synt_II"/>
</dbReference>
<keyword evidence="7" id="KW-0648">Protein biosynthesis</keyword>
<comment type="caution">
    <text evidence="7">Lacks conserved residue(s) required for the propagation of feature annotation.</text>
</comment>
<evidence type="ECO:0000256" key="8">
    <source>
        <dbReference type="RuleBase" id="RU000336"/>
    </source>
</evidence>
<dbReference type="GO" id="GO:0000287">
    <property type="term" value="F:magnesium ion binding"/>
    <property type="evidence" value="ECO:0007669"/>
    <property type="project" value="UniProtKB-UniRule"/>
</dbReference>
<dbReference type="EMBL" id="LCOJ01000011">
    <property type="protein sequence ID" value="KKU75508.1"/>
    <property type="molecule type" value="Genomic_DNA"/>
</dbReference>
<keyword evidence="2 7" id="KW-0479">Metal-binding</keyword>
<dbReference type="InterPro" id="IPR012340">
    <property type="entry name" value="NA-bd_OB-fold"/>
</dbReference>
<dbReference type="InterPro" id="IPR004365">
    <property type="entry name" value="NA-bd_OB_tRNA"/>
</dbReference>
<keyword evidence="4 7" id="KW-0067">ATP-binding</keyword>
<evidence type="ECO:0000256" key="4">
    <source>
        <dbReference type="ARBA" id="ARBA00022840"/>
    </source>
</evidence>
<keyword evidence="5 7" id="KW-0030">Aminoacyl-tRNA synthetase</keyword>
<dbReference type="InterPro" id="IPR023476">
    <property type="entry name" value="Pep_tRNA_hydro_II_dom_sf"/>
</dbReference>
<dbReference type="HAMAP" id="MF_00252">
    <property type="entry name" value="Lys_tRNA_synth_class2"/>
    <property type="match status" value="1"/>
</dbReference>
<dbReference type="Pfam" id="PF01336">
    <property type="entry name" value="tRNA_anti-codon"/>
    <property type="match status" value="1"/>
</dbReference>
<dbReference type="EC" id="6.1.1.6" evidence="7"/>
<evidence type="ECO:0000313" key="10">
    <source>
        <dbReference type="EMBL" id="KKU75508.1"/>
    </source>
</evidence>
<dbReference type="Pfam" id="PF00152">
    <property type="entry name" value="tRNA-synt_2"/>
    <property type="match status" value="1"/>
</dbReference>
<dbReference type="SUPFAM" id="SSF55681">
    <property type="entry name" value="Class II aaRS and biotin synthetases"/>
    <property type="match status" value="1"/>
</dbReference>
<dbReference type="Proteomes" id="UP000034879">
    <property type="component" value="Unassembled WGS sequence"/>
</dbReference>
<dbReference type="InterPro" id="IPR045864">
    <property type="entry name" value="aa-tRNA-synth_II/BPL/LPL"/>
</dbReference>
<dbReference type="InterPro" id="IPR018149">
    <property type="entry name" value="Lys-tRNA-synth_II_C"/>
</dbReference>
<dbReference type="InterPro" id="IPR006195">
    <property type="entry name" value="aa-tRNA-synth_II"/>
</dbReference>
<feature type="domain" description="Aminoacyl-transfer RNA synthetases class-II family profile" evidence="9">
    <location>
        <begin position="178"/>
        <end position="439"/>
    </location>
</feature>
<evidence type="ECO:0000313" key="11">
    <source>
        <dbReference type="Proteomes" id="UP000034879"/>
    </source>
</evidence>
<protein>
    <recommendedName>
        <fullName evidence="7">Lysine--tRNA ligase</fullName>
        <ecNumber evidence="7">6.1.1.6</ecNumber>
    </recommendedName>
    <alternativeName>
        <fullName evidence="7">Lysyl-tRNA synthetase</fullName>
        <shortName evidence="7">LysRS</shortName>
    </alternativeName>
</protein>
<dbReference type="SUPFAM" id="SSF102462">
    <property type="entry name" value="Peptidyl-tRNA hydrolase II"/>
    <property type="match status" value="1"/>
</dbReference>
<reference evidence="10 11" key="1">
    <citation type="journal article" date="2015" name="Nature">
        <title>rRNA introns, odd ribosomes, and small enigmatic genomes across a large radiation of phyla.</title>
        <authorList>
            <person name="Brown C.T."/>
            <person name="Hug L.A."/>
            <person name="Thomas B.C."/>
            <person name="Sharon I."/>
            <person name="Castelle C.J."/>
            <person name="Singh A."/>
            <person name="Wilkins M.J."/>
            <person name="Williams K.H."/>
            <person name="Banfield J.F."/>
        </authorList>
    </citation>
    <scope>NUCLEOTIDE SEQUENCE [LARGE SCALE GENOMIC DNA]</scope>
</reference>
<evidence type="ECO:0000256" key="3">
    <source>
        <dbReference type="ARBA" id="ARBA00022741"/>
    </source>
</evidence>
<comment type="subcellular location">
    <subcellularLocation>
        <location evidence="7">Cytoplasm</location>
    </subcellularLocation>
</comment>
<comment type="catalytic activity">
    <reaction evidence="6 7 8">
        <text>tRNA(Lys) + L-lysine + ATP = L-lysyl-tRNA(Lys) + AMP + diphosphate</text>
        <dbReference type="Rhea" id="RHEA:20792"/>
        <dbReference type="Rhea" id="RHEA-COMP:9696"/>
        <dbReference type="Rhea" id="RHEA-COMP:9697"/>
        <dbReference type="ChEBI" id="CHEBI:30616"/>
        <dbReference type="ChEBI" id="CHEBI:32551"/>
        <dbReference type="ChEBI" id="CHEBI:33019"/>
        <dbReference type="ChEBI" id="CHEBI:78442"/>
        <dbReference type="ChEBI" id="CHEBI:78529"/>
        <dbReference type="ChEBI" id="CHEBI:456215"/>
        <dbReference type="EC" id="6.1.1.6"/>
    </reaction>
</comment>
<evidence type="ECO:0000256" key="5">
    <source>
        <dbReference type="ARBA" id="ARBA00023146"/>
    </source>
</evidence>
<keyword evidence="1 7" id="KW-0436">Ligase</keyword>
<dbReference type="CDD" id="cd04322">
    <property type="entry name" value="LysRS_N"/>
    <property type="match status" value="1"/>
</dbReference>
<keyword evidence="7" id="KW-0963">Cytoplasm</keyword>
<dbReference type="GO" id="GO:0004824">
    <property type="term" value="F:lysine-tRNA ligase activity"/>
    <property type="evidence" value="ECO:0007669"/>
    <property type="project" value="UniProtKB-UniRule"/>
</dbReference>
<dbReference type="GO" id="GO:0005524">
    <property type="term" value="F:ATP binding"/>
    <property type="evidence" value="ECO:0007669"/>
    <property type="project" value="UniProtKB-UniRule"/>
</dbReference>
<dbReference type="SUPFAM" id="SSF50249">
    <property type="entry name" value="Nucleic acid-binding proteins"/>
    <property type="match status" value="1"/>
</dbReference>
<comment type="similarity">
    <text evidence="7">Belongs to the class-II aminoacyl-tRNA synthetase family.</text>
</comment>
<dbReference type="InterPro" id="IPR044136">
    <property type="entry name" value="Lys-tRNA-ligase_II_N"/>
</dbReference>
<keyword evidence="7 8" id="KW-0460">Magnesium</keyword>
<proteinExistence type="inferred from homology"/>
<sequence>MSSLDEIRQTRIKKLEALKKSGVNPYPADSKRELSLGEAAANFDALEKSKEEKWVAGRIMSIRGQGAIIFITLYDGTGSFQGLLKKDVLGEEKLNFWNEVTDIGDFVELRGTFFKTNRGEKTLEARDWRMLSKSLRPLPEKWHGLVDVEERYRRRYLDILMNPELHDLFIKKARFWDATRSFLKKEGFLEVDTPTIEVTTGGAEARPFKTHHNDFDLDVFMRISVGELWQKRLLAAGFPRVFEIGRVYRNEGSSPEHTQEFTGMEFYAGYMDYRQGMEFTEKMIKEVAEATFGTLQFETHGHRVDLSEPWEKIPYVDTVKKMIDIDVLSATEKEMMKKLDELGVKYEGANKERLTDSLWKYCRKQIVGPAWLIDVPKLVSPLSKAKPENPLLTERVQLILTGAEMTNGFSELNDPIDQEERFEVQKKLIEGGDEEAMMPDDEFVEMLEHGMPPAFGFAYGERLFTFLADKPLRETQLFPLMKPEGQRAPAKNKKTMMAVAVLAKDAKMEPWQELNTVAHLTAAFGARVGRGDLFTRDTIATKDDKRIKLNIKNAIMIKTASSGKELKELLSKAKEEKLEVDEFTREMIETTSDKKVVEITASKNFEEIEYLGVLVYGPKDAVEKLTGDFKLY</sequence>
<dbReference type="Gene3D" id="3.30.930.10">
    <property type="entry name" value="Bira Bifunctional Protein, Domain 2"/>
    <property type="match status" value="1"/>
</dbReference>
<evidence type="ECO:0000256" key="6">
    <source>
        <dbReference type="ARBA" id="ARBA00048573"/>
    </source>
</evidence>
<gene>
    <name evidence="7" type="primary">lysS</name>
    <name evidence="10" type="ORF">UY01_C0011G0015</name>
</gene>
<comment type="subunit">
    <text evidence="7">Homodimer.</text>
</comment>
<name>A0A0G1VBG2_9BACT</name>